<accession>A0A0C3E586</accession>
<keyword evidence="2" id="KW-1185">Reference proteome</keyword>
<gene>
    <name evidence="1" type="ORF">SCLCIDRAFT_1081273</name>
</gene>
<dbReference type="HOGENOM" id="CLU_1797620_0_0_1"/>
<sequence length="144" mass="15997">MTSEFGMSTDIKKDCFRRKVTLLVSGGSILRSGMPMICQPRSRHFITAILPTSSKLRSPSNSGHTHVFHCVDTAHFDSATTSACWSIGGSPFNGKTQFPRLESPIFVRLTSNTRPHERLPSSWTQKSDQEADTLRLAVLQEAVF</sequence>
<proteinExistence type="predicted"/>
<name>A0A0C3E586_9AGAM</name>
<reference evidence="2" key="2">
    <citation type="submission" date="2015-01" db="EMBL/GenBank/DDBJ databases">
        <title>Evolutionary Origins and Diversification of the Mycorrhizal Mutualists.</title>
        <authorList>
            <consortium name="DOE Joint Genome Institute"/>
            <consortium name="Mycorrhizal Genomics Consortium"/>
            <person name="Kohler A."/>
            <person name="Kuo A."/>
            <person name="Nagy L.G."/>
            <person name="Floudas D."/>
            <person name="Copeland A."/>
            <person name="Barry K.W."/>
            <person name="Cichocki N."/>
            <person name="Veneault-Fourrey C."/>
            <person name="LaButti K."/>
            <person name="Lindquist E.A."/>
            <person name="Lipzen A."/>
            <person name="Lundell T."/>
            <person name="Morin E."/>
            <person name="Murat C."/>
            <person name="Riley R."/>
            <person name="Ohm R."/>
            <person name="Sun H."/>
            <person name="Tunlid A."/>
            <person name="Henrissat B."/>
            <person name="Grigoriev I.V."/>
            <person name="Hibbett D.S."/>
            <person name="Martin F."/>
        </authorList>
    </citation>
    <scope>NUCLEOTIDE SEQUENCE [LARGE SCALE GENOMIC DNA]</scope>
    <source>
        <strain evidence="2">Foug A</strain>
    </source>
</reference>
<organism evidence="1 2">
    <name type="scientific">Scleroderma citrinum Foug A</name>
    <dbReference type="NCBI Taxonomy" id="1036808"/>
    <lineage>
        <taxon>Eukaryota</taxon>
        <taxon>Fungi</taxon>
        <taxon>Dikarya</taxon>
        <taxon>Basidiomycota</taxon>
        <taxon>Agaricomycotina</taxon>
        <taxon>Agaricomycetes</taxon>
        <taxon>Agaricomycetidae</taxon>
        <taxon>Boletales</taxon>
        <taxon>Sclerodermatineae</taxon>
        <taxon>Sclerodermataceae</taxon>
        <taxon>Scleroderma</taxon>
    </lineage>
</organism>
<dbReference type="EMBL" id="KN822011">
    <property type="protein sequence ID" value="KIM67970.1"/>
    <property type="molecule type" value="Genomic_DNA"/>
</dbReference>
<dbReference type="Proteomes" id="UP000053989">
    <property type="component" value="Unassembled WGS sequence"/>
</dbReference>
<dbReference type="InParanoid" id="A0A0C3E586"/>
<evidence type="ECO:0000313" key="1">
    <source>
        <dbReference type="EMBL" id="KIM67970.1"/>
    </source>
</evidence>
<dbReference type="AlphaFoldDB" id="A0A0C3E586"/>
<evidence type="ECO:0000313" key="2">
    <source>
        <dbReference type="Proteomes" id="UP000053989"/>
    </source>
</evidence>
<protein>
    <submittedName>
        <fullName evidence="1">Uncharacterized protein</fullName>
    </submittedName>
</protein>
<reference evidence="1 2" key="1">
    <citation type="submission" date="2014-04" db="EMBL/GenBank/DDBJ databases">
        <authorList>
            <consortium name="DOE Joint Genome Institute"/>
            <person name="Kuo A."/>
            <person name="Kohler A."/>
            <person name="Nagy L.G."/>
            <person name="Floudas D."/>
            <person name="Copeland A."/>
            <person name="Barry K.W."/>
            <person name="Cichocki N."/>
            <person name="Veneault-Fourrey C."/>
            <person name="LaButti K."/>
            <person name="Lindquist E.A."/>
            <person name="Lipzen A."/>
            <person name="Lundell T."/>
            <person name="Morin E."/>
            <person name="Murat C."/>
            <person name="Sun H."/>
            <person name="Tunlid A."/>
            <person name="Henrissat B."/>
            <person name="Grigoriev I.V."/>
            <person name="Hibbett D.S."/>
            <person name="Martin F."/>
            <person name="Nordberg H.P."/>
            <person name="Cantor M.N."/>
            <person name="Hua S.X."/>
        </authorList>
    </citation>
    <scope>NUCLEOTIDE SEQUENCE [LARGE SCALE GENOMIC DNA]</scope>
    <source>
        <strain evidence="1 2">Foug A</strain>
    </source>
</reference>